<feature type="binding site" evidence="6">
    <location>
        <position position="180"/>
    </location>
    <ligand>
        <name>NAD(+)</name>
        <dbReference type="ChEBI" id="CHEBI:57540"/>
    </ligand>
</feature>
<dbReference type="Pfam" id="PF20143">
    <property type="entry name" value="NAD_kinase_C"/>
    <property type="match status" value="1"/>
</dbReference>
<evidence type="ECO:0000256" key="4">
    <source>
        <dbReference type="ARBA" id="ARBA00023027"/>
    </source>
</evidence>
<feature type="active site" description="Proton acceptor" evidence="6">
    <location>
        <position position="75"/>
    </location>
</feature>
<keyword evidence="6" id="KW-0547">Nucleotide-binding</keyword>
<accession>A0ABW5XEQ0</accession>
<keyword evidence="1 6" id="KW-0808">Transferase</keyword>
<dbReference type="GO" id="GO:0003951">
    <property type="term" value="F:NAD+ kinase activity"/>
    <property type="evidence" value="ECO:0007669"/>
    <property type="project" value="UniProtKB-EC"/>
</dbReference>
<comment type="cofactor">
    <cofactor evidence="6">
        <name>a divalent metal cation</name>
        <dbReference type="ChEBI" id="CHEBI:60240"/>
    </cofactor>
</comment>
<evidence type="ECO:0000256" key="7">
    <source>
        <dbReference type="SAM" id="MobiDB-lite"/>
    </source>
</evidence>
<feature type="compositionally biased region" description="Basic and acidic residues" evidence="7">
    <location>
        <begin position="308"/>
        <end position="322"/>
    </location>
</feature>
<keyword evidence="4 6" id="KW-0520">NAD</keyword>
<dbReference type="InterPro" id="IPR017438">
    <property type="entry name" value="ATP-NAD_kinase_N"/>
</dbReference>
<keyword evidence="2 6" id="KW-0418">Kinase</keyword>
<dbReference type="InterPro" id="IPR016064">
    <property type="entry name" value="NAD/diacylglycerol_kinase_sf"/>
</dbReference>
<keyword evidence="6" id="KW-0067">ATP-binding</keyword>
<evidence type="ECO:0000256" key="1">
    <source>
        <dbReference type="ARBA" id="ARBA00022679"/>
    </source>
</evidence>
<dbReference type="EC" id="2.7.1.23" evidence="6"/>
<comment type="caution">
    <text evidence="6">Lacks conserved residue(s) required for the propagation of feature annotation.</text>
</comment>
<dbReference type="InterPro" id="IPR017437">
    <property type="entry name" value="ATP-NAD_kinase_PpnK-typ_C"/>
</dbReference>
<keyword evidence="3 6" id="KW-0521">NADP</keyword>
<dbReference type="HAMAP" id="MF_00361">
    <property type="entry name" value="NAD_kinase"/>
    <property type="match status" value="1"/>
</dbReference>
<organism evidence="8 9">
    <name type="scientific">Populibacterium corticicola</name>
    <dbReference type="NCBI Taxonomy" id="1812826"/>
    <lineage>
        <taxon>Bacteria</taxon>
        <taxon>Bacillati</taxon>
        <taxon>Actinomycetota</taxon>
        <taxon>Actinomycetes</taxon>
        <taxon>Micrococcales</taxon>
        <taxon>Jonesiaceae</taxon>
        <taxon>Populibacterium</taxon>
    </lineage>
</organism>
<protein>
    <recommendedName>
        <fullName evidence="6">NAD kinase</fullName>
        <ecNumber evidence="6">2.7.1.23</ecNumber>
    </recommendedName>
    <alternativeName>
        <fullName evidence="6">ATP-dependent NAD kinase</fullName>
    </alternativeName>
</protein>
<feature type="binding site" evidence="6">
    <location>
        <begin position="75"/>
        <end position="76"/>
    </location>
    <ligand>
        <name>NAD(+)</name>
        <dbReference type="ChEBI" id="CHEBI:57540"/>
    </ligand>
</feature>
<dbReference type="Proteomes" id="UP001597391">
    <property type="component" value="Unassembled WGS sequence"/>
</dbReference>
<evidence type="ECO:0000313" key="8">
    <source>
        <dbReference type="EMBL" id="MFD2839696.1"/>
    </source>
</evidence>
<dbReference type="RefSeq" id="WP_377465206.1">
    <property type="nucleotide sequence ID" value="NZ_JBHUOP010000001.1"/>
</dbReference>
<dbReference type="Gene3D" id="2.60.200.30">
    <property type="entry name" value="Probable inorganic polyphosphate/atp-NAD kinase, domain 2"/>
    <property type="match status" value="1"/>
</dbReference>
<evidence type="ECO:0000256" key="3">
    <source>
        <dbReference type="ARBA" id="ARBA00022857"/>
    </source>
</evidence>
<dbReference type="InterPro" id="IPR002504">
    <property type="entry name" value="NADK"/>
</dbReference>
<feature type="binding site" evidence="6">
    <location>
        <begin position="191"/>
        <end position="196"/>
    </location>
    <ligand>
        <name>NAD(+)</name>
        <dbReference type="ChEBI" id="CHEBI:57540"/>
    </ligand>
</feature>
<proteinExistence type="inferred from homology"/>
<comment type="similarity">
    <text evidence="6">Belongs to the NAD kinase family.</text>
</comment>
<feature type="binding site" evidence="6">
    <location>
        <position position="80"/>
    </location>
    <ligand>
        <name>NAD(+)</name>
        <dbReference type="ChEBI" id="CHEBI:57540"/>
    </ligand>
</feature>
<feature type="binding site" evidence="6">
    <location>
        <position position="161"/>
    </location>
    <ligand>
        <name>NAD(+)</name>
        <dbReference type="ChEBI" id="CHEBI:57540"/>
    </ligand>
</feature>
<feature type="region of interest" description="Disordered" evidence="7">
    <location>
        <begin position="300"/>
        <end position="322"/>
    </location>
</feature>
<reference evidence="9" key="1">
    <citation type="journal article" date="2019" name="Int. J. Syst. Evol. Microbiol.">
        <title>The Global Catalogue of Microorganisms (GCM) 10K type strain sequencing project: providing services to taxonomists for standard genome sequencing and annotation.</title>
        <authorList>
            <consortium name="The Broad Institute Genomics Platform"/>
            <consortium name="The Broad Institute Genome Sequencing Center for Infectious Disease"/>
            <person name="Wu L."/>
            <person name="Ma J."/>
        </authorList>
    </citation>
    <scope>NUCLEOTIDE SEQUENCE [LARGE SCALE GENOMIC DNA]</scope>
    <source>
        <strain evidence="9">KCTC 33576</strain>
    </source>
</reference>
<dbReference type="SUPFAM" id="SSF111331">
    <property type="entry name" value="NAD kinase/diacylglycerol kinase-like"/>
    <property type="match status" value="1"/>
</dbReference>
<keyword evidence="9" id="KW-1185">Reference proteome</keyword>
<comment type="caution">
    <text evidence="8">The sequence shown here is derived from an EMBL/GenBank/DDBJ whole genome shotgun (WGS) entry which is preliminary data.</text>
</comment>
<dbReference type="NCBIfam" id="NF002892">
    <property type="entry name" value="PRK03372.1"/>
    <property type="match status" value="1"/>
</dbReference>
<feature type="binding site" evidence="6">
    <location>
        <position position="215"/>
    </location>
    <ligand>
        <name>NAD(+)</name>
        <dbReference type="ChEBI" id="CHEBI:57540"/>
    </ligand>
</feature>
<dbReference type="PANTHER" id="PTHR20275">
    <property type="entry name" value="NAD KINASE"/>
    <property type="match status" value="1"/>
</dbReference>
<dbReference type="EMBL" id="JBHUOP010000001">
    <property type="protein sequence ID" value="MFD2839696.1"/>
    <property type="molecule type" value="Genomic_DNA"/>
</dbReference>
<evidence type="ECO:0000256" key="6">
    <source>
        <dbReference type="HAMAP-Rule" id="MF_00361"/>
    </source>
</evidence>
<evidence type="ECO:0000313" key="9">
    <source>
        <dbReference type="Proteomes" id="UP001597391"/>
    </source>
</evidence>
<keyword evidence="6" id="KW-0963">Cytoplasm</keyword>
<dbReference type="Gene3D" id="3.40.50.10330">
    <property type="entry name" value="Probable inorganic polyphosphate/atp-NAD kinase, domain 1"/>
    <property type="match status" value="1"/>
</dbReference>
<name>A0ABW5XEQ0_9MICO</name>
<sequence length="322" mass="34271">MSRSVLLVTHSGRQEALDGLAATIPALREFGFAVYVVDLPGRYVEQFGVEVFNPLESGAGMRISDFEIVIVLGGDGTILRAAELVFGTDVPVVGINLGHVGFLAESEREDLNEAVRRIAIGDYGVEERRVLQVSIFRPGFSEPVRDWALNEAAVEKAEAAKMVEVALSVDNRPVSSFGCDAIITSTATGSTAHAFSAGGPVVWPDVAAKVVVPVAAHALFARPLVVGPNSDVLIDVSPNSSVAAILITDGRRQTALPIGSRVEIKTSSTPIIFARLSISTFTDRLVSKFRLPVQGFRDGKTPSAMESADLHPRASELPSPKE</sequence>
<gene>
    <name evidence="6" type="primary">nadK</name>
    <name evidence="8" type="ORF">ACFSYH_03830</name>
</gene>
<feature type="binding site" evidence="6">
    <location>
        <begin position="150"/>
        <end position="151"/>
    </location>
    <ligand>
        <name>NAD(+)</name>
        <dbReference type="ChEBI" id="CHEBI:57540"/>
    </ligand>
</feature>
<evidence type="ECO:0000256" key="2">
    <source>
        <dbReference type="ARBA" id="ARBA00022777"/>
    </source>
</evidence>
<dbReference type="PANTHER" id="PTHR20275:SF0">
    <property type="entry name" value="NAD KINASE"/>
    <property type="match status" value="1"/>
</dbReference>
<comment type="subcellular location">
    <subcellularLocation>
        <location evidence="6">Cytoplasm</location>
    </subcellularLocation>
</comment>
<comment type="function">
    <text evidence="6">Involved in the regulation of the intracellular balance of NAD and NADP, and is a key enzyme in the biosynthesis of NADP. Catalyzes specifically the phosphorylation on 2'-hydroxyl of the adenosine moiety of NAD to yield NADP.</text>
</comment>
<evidence type="ECO:0000256" key="5">
    <source>
        <dbReference type="ARBA" id="ARBA00047925"/>
    </source>
</evidence>
<dbReference type="Pfam" id="PF01513">
    <property type="entry name" value="NAD_kinase"/>
    <property type="match status" value="1"/>
</dbReference>
<comment type="catalytic activity">
    <reaction evidence="5 6">
        <text>NAD(+) + ATP = ADP + NADP(+) + H(+)</text>
        <dbReference type="Rhea" id="RHEA:18629"/>
        <dbReference type="ChEBI" id="CHEBI:15378"/>
        <dbReference type="ChEBI" id="CHEBI:30616"/>
        <dbReference type="ChEBI" id="CHEBI:57540"/>
        <dbReference type="ChEBI" id="CHEBI:58349"/>
        <dbReference type="ChEBI" id="CHEBI:456216"/>
        <dbReference type="EC" id="2.7.1.23"/>
    </reaction>
</comment>